<dbReference type="EMBL" id="MCSW01000113">
    <property type="protein sequence ID" value="PMF25606.1"/>
    <property type="molecule type" value="Genomic_DNA"/>
</dbReference>
<keyword evidence="3" id="KW-0843">Virulence</keyword>
<proteinExistence type="inferred from homology"/>
<evidence type="ECO:0000256" key="6">
    <source>
        <dbReference type="SAM" id="MobiDB-lite"/>
    </source>
</evidence>
<feature type="coiled-coil region" evidence="5">
    <location>
        <begin position="311"/>
        <end position="338"/>
    </location>
</feature>
<evidence type="ECO:0000256" key="3">
    <source>
        <dbReference type="ARBA" id="ARBA00023026"/>
    </source>
</evidence>
<evidence type="ECO:0000313" key="9">
    <source>
        <dbReference type="EMBL" id="PMF25606.1"/>
    </source>
</evidence>
<comment type="caution">
    <text evidence="9">The sequence shown here is derived from an EMBL/GenBank/DDBJ whole genome shotgun (WGS) entry which is preliminary data.</text>
</comment>
<comment type="subcellular location">
    <subcellularLocation>
        <location evidence="1">Host membrane</location>
        <topology evidence="1">Multi-pass membrane protein</topology>
    </subcellularLocation>
</comment>
<name>A0A2N7CHD7_VIBSP</name>
<comment type="similarity">
    <text evidence="4">Belongs to the SctE/SipB/YopB family.</text>
</comment>
<evidence type="ECO:0000256" key="1">
    <source>
        <dbReference type="ARBA" id="ARBA00004301"/>
    </source>
</evidence>
<evidence type="ECO:0000256" key="7">
    <source>
        <dbReference type="SAM" id="Phobius"/>
    </source>
</evidence>
<gene>
    <name evidence="9" type="ORF">BCV19_00725</name>
</gene>
<dbReference type="InterPro" id="IPR006972">
    <property type="entry name" value="BipB-like_C"/>
</dbReference>
<organism evidence="9 10">
    <name type="scientific">Vibrio splendidus</name>
    <dbReference type="NCBI Taxonomy" id="29497"/>
    <lineage>
        <taxon>Bacteria</taxon>
        <taxon>Pseudomonadati</taxon>
        <taxon>Pseudomonadota</taxon>
        <taxon>Gammaproteobacteria</taxon>
        <taxon>Vibrionales</taxon>
        <taxon>Vibrionaceae</taxon>
        <taxon>Vibrio</taxon>
    </lineage>
</organism>
<keyword evidence="7" id="KW-0472">Membrane</keyword>
<dbReference type="RefSeq" id="WP_198595612.1">
    <property type="nucleotide sequence ID" value="NZ_MCSW01000113.1"/>
</dbReference>
<evidence type="ECO:0000313" key="10">
    <source>
        <dbReference type="Proteomes" id="UP000235405"/>
    </source>
</evidence>
<keyword evidence="5" id="KW-0175">Coiled coil</keyword>
<feature type="compositionally biased region" description="Polar residues" evidence="6">
    <location>
        <begin position="22"/>
        <end position="37"/>
    </location>
</feature>
<reference evidence="10" key="1">
    <citation type="submission" date="2016-07" db="EMBL/GenBank/DDBJ databases">
        <title>Nontailed viruses are major unrecognized killers of bacteria in the ocean.</title>
        <authorList>
            <person name="Kauffman K."/>
            <person name="Hussain F."/>
            <person name="Yang J."/>
            <person name="Arevalo P."/>
            <person name="Brown J."/>
            <person name="Cutler M."/>
            <person name="Kelly L."/>
            <person name="Polz M.F."/>
        </authorList>
    </citation>
    <scope>NUCLEOTIDE SEQUENCE [LARGE SCALE GENOMIC DNA]</scope>
    <source>
        <strain evidence="10">10N.286.54.F3</strain>
    </source>
</reference>
<dbReference type="GO" id="GO:0033644">
    <property type="term" value="C:host cell membrane"/>
    <property type="evidence" value="ECO:0007669"/>
    <property type="project" value="UniProtKB-SubCell"/>
</dbReference>
<keyword evidence="2" id="KW-1043">Host membrane</keyword>
<feature type="region of interest" description="Disordered" evidence="6">
    <location>
        <begin position="18"/>
        <end position="47"/>
    </location>
</feature>
<keyword evidence="7" id="KW-0812">Transmembrane</keyword>
<dbReference type="Proteomes" id="UP000235405">
    <property type="component" value="Unassembled WGS sequence"/>
</dbReference>
<sequence>MSTFMNTITATSYVIPVDEESSNTASESTQGKSSDTVSPGEPLPGSAVSLGGLWRLVEDQMKEVANAVSGTGKENSEAKKSLIEVQKQSQIKQLEQRESDINEQQKAQKKKGFWGKFAMALGFIAAIVIAPFNPAMAAVMVVTMVASLVVPKIADEIMKAAGVPEETRAKVTMGLQLAIGMASMVLSFNPAKIVTKLGQATSKMASKVASTAANVASKAPVRSATAMMSKVGELKNIVASMKAMRPLCKMTEKAGKMLDDIAGKLKDLMVNSDKASLRASRMSQAAEVGSSSASIVSAGYGVKSADIMKDLEVNQAKQEELETRIQQIMNMLNQAMRAVSHAFESMFKTNTDHHDFNEKMISIHM</sequence>
<evidence type="ECO:0000256" key="4">
    <source>
        <dbReference type="ARBA" id="ARBA00035640"/>
    </source>
</evidence>
<feature type="transmembrane region" description="Helical" evidence="7">
    <location>
        <begin position="113"/>
        <end position="130"/>
    </location>
</feature>
<dbReference type="AlphaFoldDB" id="A0A2N7CHD7"/>
<dbReference type="Pfam" id="PF04888">
    <property type="entry name" value="SseC"/>
    <property type="match status" value="1"/>
</dbReference>
<protein>
    <recommendedName>
        <fullName evidence="8">Translocator protein BipB-like C-terminal domain-containing protein</fullName>
    </recommendedName>
</protein>
<keyword evidence="7" id="KW-1133">Transmembrane helix</keyword>
<evidence type="ECO:0000259" key="8">
    <source>
        <dbReference type="Pfam" id="PF04888"/>
    </source>
</evidence>
<accession>A0A2N7CHD7</accession>
<feature type="coiled-coil region" evidence="5">
    <location>
        <begin position="84"/>
        <end position="111"/>
    </location>
</feature>
<feature type="domain" description="Translocator protein BipB-like C-terminal" evidence="8">
    <location>
        <begin position="76"/>
        <end position="346"/>
    </location>
</feature>
<evidence type="ECO:0000256" key="5">
    <source>
        <dbReference type="SAM" id="Coils"/>
    </source>
</evidence>
<evidence type="ECO:0000256" key="2">
    <source>
        <dbReference type="ARBA" id="ARBA00022870"/>
    </source>
</evidence>